<evidence type="ECO:0000313" key="3">
    <source>
        <dbReference type="Proteomes" id="UP001295444"/>
    </source>
</evidence>
<name>A0AAD1S299_PELCU</name>
<gene>
    <name evidence="2" type="ORF">PECUL_23A056279</name>
</gene>
<protein>
    <submittedName>
        <fullName evidence="2">Uncharacterized protein</fullName>
    </submittedName>
</protein>
<proteinExistence type="predicted"/>
<accession>A0AAD1S299</accession>
<dbReference type="EMBL" id="OW240915">
    <property type="protein sequence ID" value="CAH2285770.1"/>
    <property type="molecule type" value="Genomic_DNA"/>
</dbReference>
<reference evidence="2" key="1">
    <citation type="submission" date="2022-03" db="EMBL/GenBank/DDBJ databases">
        <authorList>
            <person name="Alioto T."/>
            <person name="Alioto T."/>
            <person name="Gomez Garrido J."/>
        </authorList>
    </citation>
    <scope>NUCLEOTIDE SEQUENCE</scope>
</reference>
<evidence type="ECO:0000313" key="2">
    <source>
        <dbReference type="EMBL" id="CAH2285770.1"/>
    </source>
</evidence>
<feature type="region of interest" description="Disordered" evidence="1">
    <location>
        <begin position="1"/>
        <end position="45"/>
    </location>
</feature>
<keyword evidence="3" id="KW-1185">Reference proteome</keyword>
<dbReference type="AlphaFoldDB" id="A0AAD1S299"/>
<sequence length="180" mass="20888">MSPLKQLKLTESVKQKKKESRKEFQDGDDQAAMSPASDRLSDQDSVCSKYSESPVTEYSLHKMLQDLCAMINADFHRIDGHLRREMSNLGDRMSHLESRTEELCTAHKEVVDKVHKLAEENALLRNKMDMEDRSRWQNVRFQTMKSILKSLVPELPAWAFDRMHRLPCPARHTGDTQKMS</sequence>
<dbReference type="Proteomes" id="UP001295444">
    <property type="component" value="Chromosome 04"/>
</dbReference>
<evidence type="ECO:0000256" key="1">
    <source>
        <dbReference type="SAM" id="MobiDB-lite"/>
    </source>
</evidence>
<organism evidence="2 3">
    <name type="scientific">Pelobates cultripes</name>
    <name type="common">Western spadefoot toad</name>
    <dbReference type="NCBI Taxonomy" id="61616"/>
    <lineage>
        <taxon>Eukaryota</taxon>
        <taxon>Metazoa</taxon>
        <taxon>Chordata</taxon>
        <taxon>Craniata</taxon>
        <taxon>Vertebrata</taxon>
        <taxon>Euteleostomi</taxon>
        <taxon>Amphibia</taxon>
        <taxon>Batrachia</taxon>
        <taxon>Anura</taxon>
        <taxon>Pelobatoidea</taxon>
        <taxon>Pelobatidae</taxon>
        <taxon>Pelobates</taxon>
    </lineage>
</organism>